<dbReference type="InterPro" id="IPR020806">
    <property type="entry name" value="PKS_PP-bd"/>
</dbReference>
<dbReference type="PROSITE" id="PS50075">
    <property type="entry name" value="CARRIER"/>
    <property type="match status" value="1"/>
</dbReference>
<evidence type="ECO:0000259" key="3">
    <source>
        <dbReference type="PROSITE" id="PS50075"/>
    </source>
</evidence>
<dbReference type="SUPFAM" id="SSF47336">
    <property type="entry name" value="ACP-like"/>
    <property type="match status" value="1"/>
</dbReference>
<protein>
    <recommendedName>
        <fullName evidence="3">Carrier domain-containing protein</fullName>
    </recommendedName>
</protein>
<keyword evidence="2" id="KW-0597">Phosphoprotein</keyword>
<dbReference type="AlphaFoldDB" id="A0A1V2H2L8"/>
<accession>A0A1V2H2L8</accession>
<evidence type="ECO:0000256" key="2">
    <source>
        <dbReference type="ARBA" id="ARBA00022553"/>
    </source>
</evidence>
<feature type="domain" description="Carrier" evidence="3">
    <location>
        <begin position="7"/>
        <end position="84"/>
    </location>
</feature>
<dbReference type="SMART" id="SM00823">
    <property type="entry name" value="PKS_PP"/>
    <property type="match status" value="1"/>
</dbReference>
<evidence type="ECO:0000256" key="1">
    <source>
        <dbReference type="ARBA" id="ARBA00022450"/>
    </source>
</evidence>
<dbReference type="GO" id="GO:0031177">
    <property type="term" value="F:phosphopantetheine binding"/>
    <property type="evidence" value="ECO:0007669"/>
    <property type="project" value="InterPro"/>
</dbReference>
<organism evidence="4 5">
    <name type="scientific">Teichococcus deserti</name>
    <dbReference type="NCBI Taxonomy" id="1817963"/>
    <lineage>
        <taxon>Bacteria</taxon>
        <taxon>Pseudomonadati</taxon>
        <taxon>Pseudomonadota</taxon>
        <taxon>Alphaproteobacteria</taxon>
        <taxon>Acetobacterales</taxon>
        <taxon>Roseomonadaceae</taxon>
        <taxon>Roseomonas</taxon>
    </lineage>
</organism>
<comment type="caution">
    <text evidence="4">The sequence shown here is derived from an EMBL/GenBank/DDBJ whole genome shotgun (WGS) entry which is preliminary data.</text>
</comment>
<dbReference type="EMBL" id="MLCO01000090">
    <property type="protein sequence ID" value="ONG54011.1"/>
    <property type="molecule type" value="Genomic_DNA"/>
</dbReference>
<evidence type="ECO:0000313" key="5">
    <source>
        <dbReference type="Proteomes" id="UP000188879"/>
    </source>
</evidence>
<dbReference type="Pfam" id="PF00550">
    <property type="entry name" value="PP-binding"/>
    <property type="match status" value="1"/>
</dbReference>
<reference evidence="4 5" key="1">
    <citation type="submission" date="2016-10" db="EMBL/GenBank/DDBJ databases">
        <title>Draft Genome sequence of Roseomonas sp. strain M3.</title>
        <authorList>
            <person name="Subhash Y."/>
            <person name="Lee S."/>
        </authorList>
    </citation>
    <scope>NUCLEOTIDE SEQUENCE [LARGE SCALE GENOMIC DNA]</scope>
    <source>
        <strain evidence="4 5">M3</strain>
    </source>
</reference>
<gene>
    <name evidence="4" type="ORF">BKE38_11080</name>
</gene>
<dbReference type="RefSeq" id="WP_076957419.1">
    <property type="nucleotide sequence ID" value="NZ_MLCO01000090.1"/>
</dbReference>
<evidence type="ECO:0000313" key="4">
    <source>
        <dbReference type="EMBL" id="ONG54011.1"/>
    </source>
</evidence>
<name>A0A1V2H2L8_9PROT</name>
<sequence length="88" mass="9580">MSDDIAASRRIVQDWVVRYIAAVIDLAPEAVPLDTEFREIGVDSAEVVIMTGVMEEEFGFEIDAELPFRRATIAGLLDALQEAGLVAA</sequence>
<keyword evidence="5" id="KW-1185">Reference proteome</keyword>
<dbReference type="Gene3D" id="1.10.1200.10">
    <property type="entry name" value="ACP-like"/>
    <property type="match status" value="1"/>
</dbReference>
<proteinExistence type="predicted"/>
<dbReference type="InterPro" id="IPR036736">
    <property type="entry name" value="ACP-like_sf"/>
</dbReference>
<keyword evidence="1" id="KW-0596">Phosphopantetheine</keyword>
<dbReference type="Proteomes" id="UP000188879">
    <property type="component" value="Unassembled WGS sequence"/>
</dbReference>
<dbReference type="InterPro" id="IPR009081">
    <property type="entry name" value="PP-bd_ACP"/>
</dbReference>